<proteinExistence type="predicted"/>
<evidence type="ECO:0000313" key="3">
    <source>
        <dbReference type="Proteomes" id="UP000826775"/>
    </source>
</evidence>
<feature type="region of interest" description="Disordered" evidence="1">
    <location>
        <begin position="141"/>
        <end position="290"/>
    </location>
</feature>
<feature type="compositionally biased region" description="Low complexity" evidence="1">
    <location>
        <begin position="268"/>
        <end position="277"/>
    </location>
</feature>
<feature type="compositionally biased region" description="Basic and acidic residues" evidence="1">
    <location>
        <begin position="156"/>
        <end position="172"/>
    </location>
</feature>
<feature type="region of interest" description="Disordered" evidence="1">
    <location>
        <begin position="302"/>
        <end position="438"/>
    </location>
</feature>
<evidence type="ECO:0000313" key="2">
    <source>
        <dbReference type="EMBL" id="BCZ17353.1"/>
    </source>
</evidence>
<dbReference type="RefSeq" id="WP_221280594.1">
    <property type="nucleotide sequence ID" value="NZ_AP024814.1"/>
</dbReference>
<feature type="compositionally biased region" description="Basic and acidic residues" evidence="1">
    <location>
        <begin position="384"/>
        <end position="435"/>
    </location>
</feature>
<accession>A0ABN6I589</accession>
<feature type="compositionally biased region" description="Low complexity" evidence="1">
    <location>
        <begin position="217"/>
        <end position="237"/>
    </location>
</feature>
<feature type="compositionally biased region" description="Low complexity" evidence="1">
    <location>
        <begin position="302"/>
        <end position="382"/>
    </location>
</feature>
<feature type="compositionally biased region" description="Low complexity" evidence="1">
    <location>
        <begin position="245"/>
        <end position="260"/>
    </location>
</feature>
<feature type="compositionally biased region" description="Polar residues" evidence="1">
    <location>
        <begin position="141"/>
        <end position="155"/>
    </location>
</feature>
<reference evidence="2 3" key="1">
    <citation type="submission" date="2021-07" db="EMBL/GenBank/DDBJ databases">
        <title>Novel Helicobacter sp. Isolated from a dog.</title>
        <authorList>
            <person name="Rimbara E."/>
            <person name="Suzuki M."/>
        </authorList>
    </citation>
    <scope>NUCLEOTIDE SEQUENCE [LARGE SCALE GENOMIC DNA]</scope>
    <source>
        <strain evidence="3">NHP19-003</strain>
    </source>
</reference>
<feature type="compositionally biased region" description="Low complexity" evidence="1">
    <location>
        <begin position="583"/>
        <end position="592"/>
    </location>
</feature>
<keyword evidence="3" id="KW-1185">Reference proteome</keyword>
<evidence type="ECO:0000256" key="1">
    <source>
        <dbReference type="SAM" id="MobiDB-lite"/>
    </source>
</evidence>
<sequence>MFWLLWLVGVVCLQALTIQTIQDLPLKQKSGHFSGYVFYKNAAHQQLVVQGHYQLRGNQLSLQALELQKLPPKPKKGVPTKDKSTTTPLRDLKATQDLGAILPAKINKGAHIYFKDPDPKKMAQMLGLSYQDYLRFSPQERTTFLNPTAPQSTRLQPREEREENPQDRESKTHSRGRTYTPKTYSTNTRSKRTSSTRTGSIRSTGTRRSFRSDASLRARNTSARSSRSTTPSPTDTNATRERSTRSSTSSRRTTSTTRGIRTTRRASARSVSASTRSTRGHISTQKESQNQNFNQYYNQAQNTQPQHYNPSPNQSYNPPNQSYTSGTSAPTYNPSPTYSPSYMPLPLNYPQTSTTTPSTPSRQTPNTPTTPQATQPTPSTLTEIPKEPSKPLEKEPPKKPETPEALEKPKEPIEPQDTKKESQEKPKIESKKLEPNPKAMLEVQTHLGMGGAQEEACGVWSYDDAKLQAKRPSVMRALDKASGQLLDISPCDFRADSASGKGEGITLNYVELPPEVEVLGPTTSMHTFILSKANYSEKLCYKAKTRQCLHIEPNTATEWTSTYSTTTTRTTRTYQRPPQVGQTTPTEYSTTTDEVKAQRKTDIKKNDLHLSPKFLEFVEVYEKKYLDSQVAHSKEYLAWQDKYVRPKQGTCQEYQVEELIKNKKVRPSIHNTRIICVKSGDYLLEEDK</sequence>
<protein>
    <submittedName>
        <fullName evidence="2">Uncharacterized protein</fullName>
    </submittedName>
</protein>
<organism evidence="2 3">
    <name type="scientific">Helicobacter gastrocanis</name>
    <dbReference type="NCBI Taxonomy" id="2849641"/>
    <lineage>
        <taxon>Bacteria</taxon>
        <taxon>Pseudomonadati</taxon>
        <taxon>Campylobacterota</taxon>
        <taxon>Epsilonproteobacteria</taxon>
        <taxon>Campylobacterales</taxon>
        <taxon>Helicobacteraceae</taxon>
        <taxon>Helicobacter</taxon>
    </lineage>
</organism>
<gene>
    <name evidence="2" type="ORF">NHP190003_06350</name>
</gene>
<dbReference type="EMBL" id="AP024814">
    <property type="protein sequence ID" value="BCZ17353.1"/>
    <property type="molecule type" value="Genomic_DNA"/>
</dbReference>
<feature type="region of interest" description="Disordered" evidence="1">
    <location>
        <begin position="568"/>
        <end position="594"/>
    </location>
</feature>
<name>A0ABN6I589_9HELI</name>
<dbReference type="PRINTS" id="PR01217">
    <property type="entry name" value="PRICHEXTENSN"/>
</dbReference>
<feature type="compositionally biased region" description="Low complexity" evidence="1">
    <location>
        <begin position="195"/>
        <end position="207"/>
    </location>
</feature>
<dbReference type="Proteomes" id="UP000826775">
    <property type="component" value="Chromosome"/>
</dbReference>